<dbReference type="Gene3D" id="1.25.40.10">
    <property type="entry name" value="Tetratricopeptide repeat domain"/>
    <property type="match status" value="1"/>
</dbReference>
<dbReference type="AlphaFoldDB" id="A0A8H4NNI5"/>
<dbReference type="PANTHER" id="PTHR35205:SF1">
    <property type="entry name" value="ZU5 DOMAIN-CONTAINING PROTEIN"/>
    <property type="match status" value="1"/>
</dbReference>
<evidence type="ECO:0000313" key="3">
    <source>
        <dbReference type="EMBL" id="KAF4430287.1"/>
    </source>
</evidence>
<name>A0A8H4NNI5_9HYPO</name>
<reference evidence="3 4" key="1">
    <citation type="submission" date="2020-01" db="EMBL/GenBank/DDBJ databases">
        <title>Identification and distribution of gene clusters putatively required for synthesis of sphingolipid metabolism inhibitors in phylogenetically diverse species of the filamentous fungus Fusarium.</title>
        <authorList>
            <person name="Kim H.-S."/>
            <person name="Busman M."/>
            <person name="Brown D.W."/>
            <person name="Divon H."/>
            <person name="Uhlig S."/>
            <person name="Proctor R.H."/>
        </authorList>
    </citation>
    <scope>NUCLEOTIDE SEQUENCE [LARGE SCALE GENOMIC DNA]</scope>
    <source>
        <strain evidence="3 4">NRRL 13308</strain>
    </source>
</reference>
<evidence type="ECO:0000313" key="4">
    <source>
        <dbReference type="Proteomes" id="UP000536711"/>
    </source>
</evidence>
<dbReference type="PANTHER" id="PTHR35205">
    <property type="entry name" value="NB-ARC AND TPR DOMAIN PROTEIN"/>
    <property type="match status" value="1"/>
</dbReference>
<keyword evidence="4" id="KW-1185">Reference proteome</keyword>
<dbReference type="InterPro" id="IPR002182">
    <property type="entry name" value="NB-ARC"/>
</dbReference>
<evidence type="ECO:0000259" key="1">
    <source>
        <dbReference type="Pfam" id="PF00931"/>
    </source>
</evidence>
<dbReference type="SUPFAM" id="SSF48452">
    <property type="entry name" value="TPR-like"/>
    <property type="match status" value="1"/>
</dbReference>
<dbReference type="Pfam" id="PF00931">
    <property type="entry name" value="NB-ARC"/>
    <property type="match status" value="1"/>
</dbReference>
<protein>
    <submittedName>
        <fullName evidence="3">Pfs domain-containing</fullName>
    </submittedName>
</protein>
<gene>
    <name evidence="3" type="ORF">FACUT_8946</name>
</gene>
<accession>A0A8H4NNI5</accession>
<dbReference type="InterPro" id="IPR027417">
    <property type="entry name" value="P-loop_NTPase"/>
</dbReference>
<dbReference type="InterPro" id="IPR011990">
    <property type="entry name" value="TPR-like_helical_dom_sf"/>
</dbReference>
<organism evidence="3 4">
    <name type="scientific">Fusarium acutatum</name>
    <dbReference type="NCBI Taxonomy" id="78861"/>
    <lineage>
        <taxon>Eukaryota</taxon>
        <taxon>Fungi</taxon>
        <taxon>Dikarya</taxon>
        <taxon>Ascomycota</taxon>
        <taxon>Pezizomycotina</taxon>
        <taxon>Sordariomycetes</taxon>
        <taxon>Hypocreomycetidae</taxon>
        <taxon>Hypocreales</taxon>
        <taxon>Nectriaceae</taxon>
        <taxon>Fusarium</taxon>
        <taxon>Fusarium fujikuroi species complex</taxon>
    </lineage>
</organism>
<dbReference type="Pfam" id="PF25000">
    <property type="entry name" value="DUF7779"/>
    <property type="match status" value="1"/>
</dbReference>
<dbReference type="EMBL" id="JAADJF010000256">
    <property type="protein sequence ID" value="KAF4430287.1"/>
    <property type="molecule type" value="Genomic_DNA"/>
</dbReference>
<feature type="domain" description="DUF7779" evidence="2">
    <location>
        <begin position="546"/>
        <end position="624"/>
    </location>
</feature>
<feature type="domain" description="NB-ARC" evidence="1">
    <location>
        <begin position="312"/>
        <end position="454"/>
    </location>
</feature>
<proteinExistence type="predicted"/>
<dbReference type="GO" id="GO:0043531">
    <property type="term" value="F:ADP binding"/>
    <property type="evidence" value="ECO:0007669"/>
    <property type="project" value="InterPro"/>
</dbReference>
<dbReference type="Proteomes" id="UP000536711">
    <property type="component" value="Unassembled WGS sequence"/>
</dbReference>
<dbReference type="OrthoDB" id="6161812at2759"/>
<dbReference type="SUPFAM" id="SSF52540">
    <property type="entry name" value="P-loop containing nucleoside triphosphate hydrolases"/>
    <property type="match status" value="1"/>
</dbReference>
<dbReference type="InterPro" id="IPR056681">
    <property type="entry name" value="DUF7779"/>
</dbReference>
<dbReference type="Gene3D" id="3.40.50.300">
    <property type="entry name" value="P-loop containing nucleotide triphosphate hydrolases"/>
    <property type="match status" value="1"/>
</dbReference>
<comment type="caution">
    <text evidence="3">The sequence shown here is derived from an EMBL/GenBank/DDBJ whole genome shotgun (WGS) entry which is preliminary data.</text>
</comment>
<sequence length="918" mass="103852">MDPVSLTAAGLAFIEALKTIIQISSNALQIAKSLSDRSEKHQHIAHTLESSIGLLSRLYDLRELIAKLDDDNLRNLNIPKNGLAAHLENTKALSSYLYERQSQSRHHIKTWVKLLVKPDKVDEELHRKLQNFLQSMNCISVLLNAFQTFAMLSVKEDVAKGSRQQQDFHAETIVKFGALSQEQIDKGTAIELAVNRADSSVKHLKGIVSNSATQLSMLSTTCTSTAGDVKTIIDSINDAHGDIRGLEKSLKAIDNTISAFNNQRSSMFQVSSNLFYIPYPRNRWFVGRESVLSEIHASLVPESNNQPDEPAQSVKVFVVDGLPGIGKTNLAIEFGYRFRSSFTHVFWISSDSDEKFNQGLVDMARSLGLTRDAVIEEKQKTVDVAMSWIKATELGNAWLLILDNVEDIQILNPFWSNLQHGSVLITSRDPIPDITCITQKSYKFKLKELLPEEGAEYVKRRLDGNIEGNIDQESAAGLAKRFAFYPLYMDQMISFVESSTLTLAQFYDQLESEIGGYELQNLTAGGLWYTESLAQAIESHIAKTKLLDAQAREILTTVAFFDPDAIPESLLLSPDGKVHCLSSSLKRQRILSSLSRPSFIQLNTGDSSQSRCISLHRLVRDAALRLDKGIQEAFDRSVCLLRTSFPLHKMSRDHMVEEWADCEIYQPHVLSLYHQYRDQRKRLVPSFDFIELIYSCSWYLCERGRWDIGKELISGILDDYFELRNTHSGIPETFLADIYTVQLYYHNETTQDVSLVELATEAMNIREKAVQSGTMLEYHPNRANGFMNVGVVLALEDPSRAIDMHTKALKIRLGSDQYRCWWVTGKLKKAAWCFEQCLALWTKREAEVRKKFSLTAWAMLALGIVRADQNDLKTAMVLISESLDRHKDTMGESHMKTLACCYRLGWLCLRMGELNQAE</sequence>
<evidence type="ECO:0000259" key="2">
    <source>
        <dbReference type="Pfam" id="PF25000"/>
    </source>
</evidence>